<proteinExistence type="inferred from homology"/>
<evidence type="ECO:0000256" key="1">
    <source>
        <dbReference type="ARBA" id="ARBA00004496"/>
    </source>
</evidence>
<comment type="similarity">
    <text evidence="2">Belongs to the TsaE family.</text>
</comment>
<organism evidence="11 12">
    <name type="scientific">Desulfobaculum xiamenense</name>
    <dbReference type="NCBI Taxonomy" id="995050"/>
    <lineage>
        <taxon>Bacteria</taxon>
        <taxon>Pseudomonadati</taxon>
        <taxon>Thermodesulfobacteriota</taxon>
        <taxon>Desulfovibrionia</taxon>
        <taxon>Desulfovibrionales</taxon>
        <taxon>Desulfovibrionaceae</taxon>
        <taxon>Desulfobaculum</taxon>
    </lineage>
</organism>
<keyword evidence="5" id="KW-0819">tRNA processing</keyword>
<dbReference type="RefSeq" id="WP_342448569.1">
    <property type="nucleotide sequence ID" value="NZ_JAATJA010000001.1"/>
</dbReference>
<evidence type="ECO:0000256" key="6">
    <source>
        <dbReference type="ARBA" id="ARBA00022723"/>
    </source>
</evidence>
<evidence type="ECO:0000256" key="3">
    <source>
        <dbReference type="ARBA" id="ARBA00019010"/>
    </source>
</evidence>
<dbReference type="PANTHER" id="PTHR33540:SF2">
    <property type="entry name" value="TRNA THREONYLCARBAMOYLADENOSINE BIOSYNTHESIS PROTEIN TSAE"/>
    <property type="match status" value="1"/>
</dbReference>
<gene>
    <name evidence="11" type="ORF">GGQ74_000391</name>
</gene>
<keyword evidence="9" id="KW-0460">Magnesium</keyword>
<evidence type="ECO:0000256" key="8">
    <source>
        <dbReference type="ARBA" id="ARBA00022840"/>
    </source>
</evidence>
<evidence type="ECO:0000256" key="9">
    <source>
        <dbReference type="ARBA" id="ARBA00022842"/>
    </source>
</evidence>
<dbReference type="NCBIfam" id="TIGR00150">
    <property type="entry name" value="T6A_YjeE"/>
    <property type="match status" value="1"/>
</dbReference>
<dbReference type="GO" id="GO:0005524">
    <property type="term" value="F:ATP binding"/>
    <property type="evidence" value="ECO:0007669"/>
    <property type="project" value="UniProtKB-KW"/>
</dbReference>
<dbReference type="SUPFAM" id="SSF52540">
    <property type="entry name" value="P-loop containing nucleoside triphosphate hydrolases"/>
    <property type="match status" value="1"/>
</dbReference>
<keyword evidence="12" id="KW-1185">Reference proteome</keyword>
<dbReference type="GO" id="GO:0046872">
    <property type="term" value="F:metal ion binding"/>
    <property type="evidence" value="ECO:0007669"/>
    <property type="project" value="UniProtKB-KW"/>
</dbReference>
<keyword evidence="7" id="KW-0547">Nucleotide-binding</keyword>
<evidence type="ECO:0000256" key="4">
    <source>
        <dbReference type="ARBA" id="ARBA00022490"/>
    </source>
</evidence>
<dbReference type="PANTHER" id="PTHR33540">
    <property type="entry name" value="TRNA THREONYLCARBAMOYLADENOSINE BIOSYNTHESIS PROTEIN TSAE"/>
    <property type="match status" value="1"/>
</dbReference>
<keyword evidence="6" id="KW-0479">Metal-binding</keyword>
<dbReference type="InterPro" id="IPR003442">
    <property type="entry name" value="T6A_TsaE"/>
</dbReference>
<evidence type="ECO:0000256" key="10">
    <source>
        <dbReference type="ARBA" id="ARBA00032441"/>
    </source>
</evidence>
<sequence length="161" mass="17734">MTEPESFRLELHLDDEAATLALGQRLARAVAEIGVGINILLNGDLGAGKTTLVRGLAAALPGGADARVSSPSFNIMNLYPTTPEAAHFDLYRLEYQEPDESLLEFLQDDDTLVIVEWVQYLDKSFWPDDFLLLEWRPATAGRTIELTATGKNAIKTLRAAF</sequence>
<evidence type="ECO:0000313" key="11">
    <source>
        <dbReference type="EMBL" id="NJB66751.1"/>
    </source>
</evidence>
<dbReference type="Gene3D" id="3.40.50.300">
    <property type="entry name" value="P-loop containing nucleotide triphosphate hydrolases"/>
    <property type="match status" value="1"/>
</dbReference>
<accession>A0A846QEQ4</accession>
<evidence type="ECO:0000256" key="7">
    <source>
        <dbReference type="ARBA" id="ARBA00022741"/>
    </source>
</evidence>
<keyword evidence="8" id="KW-0067">ATP-binding</keyword>
<dbReference type="EMBL" id="JAATJA010000001">
    <property type="protein sequence ID" value="NJB66751.1"/>
    <property type="molecule type" value="Genomic_DNA"/>
</dbReference>
<evidence type="ECO:0000313" key="12">
    <source>
        <dbReference type="Proteomes" id="UP000580856"/>
    </source>
</evidence>
<protein>
    <recommendedName>
        <fullName evidence="3">tRNA threonylcarbamoyladenosine biosynthesis protein TsaE</fullName>
    </recommendedName>
    <alternativeName>
        <fullName evidence="10">t(6)A37 threonylcarbamoyladenosine biosynthesis protein TsaE</fullName>
    </alternativeName>
</protein>
<dbReference type="Proteomes" id="UP000580856">
    <property type="component" value="Unassembled WGS sequence"/>
</dbReference>
<name>A0A846QEQ4_9BACT</name>
<dbReference type="Pfam" id="PF02367">
    <property type="entry name" value="TsaE"/>
    <property type="match status" value="1"/>
</dbReference>
<keyword evidence="4" id="KW-0963">Cytoplasm</keyword>
<comment type="subcellular location">
    <subcellularLocation>
        <location evidence="1">Cytoplasm</location>
    </subcellularLocation>
</comment>
<comment type="caution">
    <text evidence="11">The sequence shown here is derived from an EMBL/GenBank/DDBJ whole genome shotgun (WGS) entry which is preliminary data.</text>
</comment>
<dbReference type="GO" id="GO:0002949">
    <property type="term" value="P:tRNA threonylcarbamoyladenosine modification"/>
    <property type="evidence" value="ECO:0007669"/>
    <property type="project" value="InterPro"/>
</dbReference>
<evidence type="ECO:0000256" key="2">
    <source>
        <dbReference type="ARBA" id="ARBA00007599"/>
    </source>
</evidence>
<dbReference type="GO" id="GO:0005737">
    <property type="term" value="C:cytoplasm"/>
    <property type="evidence" value="ECO:0007669"/>
    <property type="project" value="UniProtKB-SubCell"/>
</dbReference>
<dbReference type="InterPro" id="IPR027417">
    <property type="entry name" value="P-loop_NTPase"/>
</dbReference>
<reference evidence="11 12" key="1">
    <citation type="submission" date="2020-03" db="EMBL/GenBank/DDBJ databases">
        <title>Genomic Encyclopedia of Type Strains, Phase IV (KMG-IV): sequencing the most valuable type-strain genomes for metagenomic binning, comparative biology and taxonomic classification.</title>
        <authorList>
            <person name="Goeker M."/>
        </authorList>
    </citation>
    <scope>NUCLEOTIDE SEQUENCE [LARGE SCALE GENOMIC DNA]</scope>
    <source>
        <strain evidence="11 12">DSM 24233</strain>
    </source>
</reference>
<evidence type="ECO:0000256" key="5">
    <source>
        <dbReference type="ARBA" id="ARBA00022694"/>
    </source>
</evidence>
<dbReference type="AlphaFoldDB" id="A0A846QEQ4"/>